<dbReference type="AlphaFoldDB" id="A0A5E4N9E1"/>
<protein>
    <submittedName>
        <fullName evidence="2">S-adenosyl-L-methionine-dependent methyltransferase</fullName>
    </submittedName>
</protein>
<dbReference type="GO" id="GO:0005737">
    <property type="term" value="C:cytoplasm"/>
    <property type="evidence" value="ECO:0007669"/>
    <property type="project" value="TreeGrafter"/>
</dbReference>
<dbReference type="InterPro" id="IPR000682">
    <property type="entry name" value="PCMT"/>
</dbReference>
<evidence type="ECO:0000313" key="3">
    <source>
        <dbReference type="Proteomes" id="UP000325440"/>
    </source>
</evidence>
<dbReference type="GO" id="GO:0032259">
    <property type="term" value="P:methylation"/>
    <property type="evidence" value="ECO:0007669"/>
    <property type="project" value="UniProtKB-KW"/>
</dbReference>
<dbReference type="Gene3D" id="3.40.50.150">
    <property type="entry name" value="Vaccinia Virus protein VP39"/>
    <property type="match status" value="1"/>
</dbReference>
<organism evidence="2 3">
    <name type="scientific">Cinara cedri</name>
    <dbReference type="NCBI Taxonomy" id="506608"/>
    <lineage>
        <taxon>Eukaryota</taxon>
        <taxon>Metazoa</taxon>
        <taxon>Ecdysozoa</taxon>
        <taxon>Arthropoda</taxon>
        <taxon>Hexapoda</taxon>
        <taxon>Insecta</taxon>
        <taxon>Pterygota</taxon>
        <taxon>Neoptera</taxon>
        <taxon>Paraneoptera</taxon>
        <taxon>Hemiptera</taxon>
        <taxon>Sternorrhyncha</taxon>
        <taxon>Aphidomorpha</taxon>
        <taxon>Aphidoidea</taxon>
        <taxon>Aphididae</taxon>
        <taxon>Lachninae</taxon>
        <taxon>Cinara</taxon>
    </lineage>
</organism>
<evidence type="ECO:0000313" key="2">
    <source>
        <dbReference type="EMBL" id="VVC39022.1"/>
    </source>
</evidence>
<gene>
    <name evidence="2" type="ORF">CINCED_3A013752</name>
</gene>
<keyword evidence="2" id="KW-0489">Methyltransferase</keyword>
<dbReference type="SUPFAM" id="SSF53335">
    <property type="entry name" value="S-adenosyl-L-methionine-dependent methyltransferases"/>
    <property type="match status" value="1"/>
</dbReference>
<evidence type="ECO:0000256" key="1">
    <source>
        <dbReference type="ARBA" id="ARBA00005369"/>
    </source>
</evidence>
<dbReference type="GO" id="GO:0004719">
    <property type="term" value="F:protein-L-isoaspartate (D-aspartate) O-methyltransferase activity"/>
    <property type="evidence" value="ECO:0007669"/>
    <property type="project" value="InterPro"/>
</dbReference>
<dbReference type="OrthoDB" id="10257972at2759"/>
<dbReference type="Pfam" id="PF01135">
    <property type="entry name" value="PCMT"/>
    <property type="match status" value="1"/>
</dbReference>
<proteinExistence type="inferred from homology"/>
<reference evidence="2 3" key="1">
    <citation type="submission" date="2019-08" db="EMBL/GenBank/DDBJ databases">
        <authorList>
            <person name="Alioto T."/>
            <person name="Alioto T."/>
            <person name="Gomez Garrido J."/>
        </authorList>
    </citation>
    <scope>NUCLEOTIDE SEQUENCE [LARGE SCALE GENOMIC DNA]</scope>
</reference>
<comment type="similarity">
    <text evidence="1">Belongs to the methyltransferase superfamily. L-isoaspartyl/D-aspartyl protein methyltransferase family.</text>
</comment>
<name>A0A5E4N9E1_9HEMI</name>
<accession>A0A5E4N9E1</accession>
<keyword evidence="3" id="KW-1185">Reference proteome</keyword>
<sequence length="393" mass="45479">MDELASSYHNYDELLNYLIDTKMIKTINEEKVLRSVDCRYYFNIERNQNQLESTGWLKIWENVFFTVKSLNNLQLSSGHKFLNIGSGIGYFSTLAGLLIGKNGVNHGIEVNERFIDLAREKLAEFNLNSAAIDHYDFCEPIFIHGNACELLSAGYYDRVYCEALVPHDKLEFMKSLIKINGILVMPFDGFLWKLIRQNEYQYNVERINDLFTDAFSDLIVREPCCLTTVTFPPVKPLTLQELCRNTIRSSIRQNLQKERPELEIRTKCINLNSEQQLVCEEDKAKIKSAFDVNFIVDYISLLRIMQGINIHSTAGTSRIYTRAFGCLVEKNDKSGNDTEAKKENDSGAPHDTTTYHFIKDYRVNKLSRCLKEKIYSLSLPTQLKDFLNYNRID</sequence>
<dbReference type="EMBL" id="CABPRJ010001556">
    <property type="protein sequence ID" value="VVC39022.1"/>
    <property type="molecule type" value="Genomic_DNA"/>
</dbReference>
<keyword evidence="2" id="KW-0808">Transferase</keyword>
<dbReference type="Proteomes" id="UP000325440">
    <property type="component" value="Unassembled WGS sequence"/>
</dbReference>
<dbReference type="PANTHER" id="PTHR11579">
    <property type="entry name" value="PROTEIN-L-ISOASPARTATE O-METHYLTRANSFERASE"/>
    <property type="match status" value="1"/>
</dbReference>
<dbReference type="InterPro" id="IPR029063">
    <property type="entry name" value="SAM-dependent_MTases_sf"/>
</dbReference>
<dbReference type="PANTHER" id="PTHR11579:SF9">
    <property type="entry name" value="PROTEIN-L-ISOASPARTATE O-METHYLTRANSFERASE"/>
    <property type="match status" value="1"/>
</dbReference>